<feature type="chain" id="PRO_5035327415" description="EOG090X019S" evidence="7">
    <location>
        <begin position="28"/>
        <end position="442"/>
    </location>
</feature>
<feature type="domain" description="Sushi" evidence="8">
    <location>
        <begin position="132"/>
        <end position="201"/>
    </location>
</feature>
<evidence type="ECO:0000256" key="4">
    <source>
        <dbReference type="PROSITE-ProRule" id="PRU00302"/>
    </source>
</evidence>
<feature type="disulfide bond" evidence="3">
    <location>
        <begin position="89"/>
        <end position="104"/>
    </location>
</feature>
<dbReference type="OrthoDB" id="10040534at2759"/>
<evidence type="ECO:0000259" key="8">
    <source>
        <dbReference type="PROSITE" id="PS50923"/>
    </source>
</evidence>
<keyword evidence="2 3" id="KW-1015">Disulfide bond</keyword>
<feature type="disulfide bond" evidence="3">
    <location>
        <begin position="41"/>
        <end position="53"/>
    </location>
</feature>
<evidence type="ECO:0000256" key="6">
    <source>
        <dbReference type="SAM" id="Phobius"/>
    </source>
</evidence>
<dbReference type="InterPro" id="IPR001002">
    <property type="entry name" value="Chitin-bd_1"/>
</dbReference>
<evidence type="ECO:0000256" key="3">
    <source>
        <dbReference type="PROSITE-ProRule" id="PRU00261"/>
    </source>
</evidence>
<sequence>MEFLSCRFIVWMIFGAHLLAFLQLGECQIRCGKANQENPKCPNNLCCSTAEYCGDTGEHCLTLCNPKYGRCNPFKVNASIGFPSIGNRCGLENNNRYCPNDWCCSQFGFCDRTDVHCGDGCQHYFGQCYVIANCSLPSQNYNIFPGIPKNQRSLSNKKKKNFWYLFCKPGSILKKITEPHPVTCNSDDGSWPEDILPECEENVVYKPIEIDSYSNKIFDGNLLTCLRFQTRNTIGIPIDNTYFAIRDIRISTHKTSSNMFTLSIVDVNKMANNETILYKKTFNDIIKYGQTVVFFSNLTLPLASRWKRYIRLELLSNMTICEIEVSSFGQEEGDIKWIAIVTSSIIFFILAILILTILCIRSHSELIGQHSAIDGRDRPLSTKNDYSNRERAPHPPGSDAVFPGHSSSHCHEDDLYEEIIYNLNTPLHNNSANDLLGDPQYD</sequence>
<keyword evidence="7" id="KW-0732">Signal</keyword>
<name>A0A8J2RV41_9CRUS</name>
<feature type="disulfide bond" evidence="3">
    <location>
        <begin position="98"/>
        <end position="110"/>
    </location>
</feature>
<feature type="region of interest" description="Disordered" evidence="5">
    <location>
        <begin position="378"/>
        <end position="408"/>
    </location>
</feature>
<feature type="disulfide bond" evidence="3">
    <location>
        <begin position="103"/>
        <end position="117"/>
    </location>
</feature>
<feature type="transmembrane region" description="Helical" evidence="6">
    <location>
        <begin position="337"/>
        <end position="360"/>
    </location>
</feature>
<evidence type="ECO:0000313" key="11">
    <source>
        <dbReference type="Proteomes" id="UP000789390"/>
    </source>
</evidence>
<keyword evidence="6" id="KW-1133">Transmembrane helix</keyword>
<dbReference type="SMART" id="SM00270">
    <property type="entry name" value="ChtBD1"/>
    <property type="match status" value="2"/>
</dbReference>
<protein>
    <recommendedName>
        <fullName evidence="12">EOG090X019S</fullName>
    </recommendedName>
</protein>
<proteinExistence type="predicted"/>
<evidence type="ECO:0000256" key="2">
    <source>
        <dbReference type="ARBA" id="ARBA00023157"/>
    </source>
</evidence>
<keyword evidence="6" id="KW-0812">Transmembrane</keyword>
<evidence type="ECO:0008006" key="12">
    <source>
        <dbReference type="Google" id="ProtNLM"/>
    </source>
</evidence>
<feature type="domain" description="Chitin-binding type-1" evidence="9">
    <location>
        <begin position="28"/>
        <end position="73"/>
    </location>
</feature>
<feature type="signal peptide" evidence="7">
    <location>
        <begin position="1"/>
        <end position="27"/>
    </location>
</feature>
<keyword evidence="6" id="KW-0472">Membrane</keyword>
<comment type="caution">
    <text evidence="10">The sequence shown here is derived from an EMBL/GenBank/DDBJ whole genome shotgun (WGS) entry which is preliminary data.</text>
</comment>
<keyword evidence="1 3" id="KW-0147">Chitin-binding</keyword>
<dbReference type="InterPro" id="IPR000436">
    <property type="entry name" value="Sushi_SCR_CCP_dom"/>
</dbReference>
<reference evidence="10" key="1">
    <citation type="submission" date="2021-11" db="EMBL/GenBank/DDBJ databases">
        <authorList>
            <person name="Schell T."/>
        </authorList>
    </citation>
    <scope>NUCLEOTIDE SEQUENCE</scope>
    <source>
        <strain evidence="10">M5</strain>
    </source>
</reference>
<dbReference type="PROSITE" id="PS50923">
    <property type="entry name" value="SUSHI"/>
    <property type="match status" value="1"/>
</dbReference>
<accession>A0A8J2RV41</accession>
<dbReference type="SUPFAM" id="SSF57016">
    <property type="entry name" value="Plant lectins/antimicrobial peptides"/>
    <property type="match status" value="2"/>
</dbReference>
<dbReference type="EMBL" id="CAKKLH010000186">
    <property type="protein sequence ID" value="CAH0105429.1"/>
    <property type="molecule type" value="Genomic_DNA"/>
</dbReference>
<evidence type="ECO:0000259" key="9">
    <source>
        <dbReference type="PROSITE" id="PS50941"/>
    </source>
</evidence>
<dbReference type="AlphaFoldDB" id="A0A8J2RV41"/>
<dbReference type="GO" id="GO:0008061">
    <property type="term" value="F:chitin binding"/>
    <property type="evidence" value="ECO:0007669"/>
    <property type="project" value="UniProtKB-UniRule"/>
</dbReference>
<evidence type="ECO:0000256" key="7">
    <source>
        <dbReference type="SAM" id="SignalP"/>
    </source>
</evidence>
<evidence type="ECO:0000256" key="1">
    <source>
        <dbReference type="ARBA" id="ARBA00022669"/>
    </source>
</evidence>
<organism evidence="10 11">
    <name type="scientific">Daphnia galeata</name>
    <dbReference type="NCBI Taxonomy" id="27404"/>
    <lineage>
        <taxon>Eukaryota</taxon>
        <taxon>Metazoa</taxon>
        <taxon>Ecdysozoa</taxon>
        <taxon>Arthropoda</taxon>
        <taxon>Crustacea</taxon>
        <taxon>Branchiopoda</taxon>
        <taxon>Diplostraca</taxon>
        <taxon>Cladocera</taxon>
        <taxon>Anomopoda</taxon>
        <taxon>Daphniidae</taxon>
        <taxon>Daphnia</taxon>
    </lineage>
</organism>
<dbReference type="Proteomes" id="UP000789390">
    <property type="component" value="Unassembled WGS sequence"/>
</dbReference>
<dbReference type="InterPro" id="IPR036861">
    <property type="entry name" value="Endochitinase-like_sf"/>
</dbReference>
<keyword evidence="4" id="KW-0768">Sushi</keyword>
<dbReference type="PROSITE" id="PS50941">
    <property type="entry name" value="CHIT_BIND_I_2"/>
    <property type="match status" value="2"/>
</dbReference>
<dbReference type="CDD" id="cd00035">
    <property type="entry name" value="ChtBD1"/>
    <property type="match status" value="2"/>
</dbReference>
<feature type="domain" description="Chitin-binding type-1" evidence="9">
    <location>
        <begin position="86"/>
        <end position="130"/>
    </location>
</feature>
<evidence type="ECO:0000256" key="5">
    <source>
        <dbReference type="SAM" id="MobiDB-lite"/>
    </source>
</evidence>
<dbReference type="Pfam" id="PF00187">
    <property type="entry name" value="Chitin_bind_1"/>
    <property type="match status" value="2"/>
</dbReference>
<evidence type="ECO:0000313" key="10">
    <source>
        <dbReference type="EMBL" id="CAH0105429.1"/>
    </source>
</evidence>
<comment type="caution">
    <text evidence="4">Lacks conserved residue(s) required for the propagation of feature annotation.</text>
</comment>
<feature type="compositionally biased region" description="Basic and acidic residues" evidence="5">
    <location>
        <begin position="378"/>
        <end position="393"/>
    </location>
</feature>
<feature type="disulfide bond" evidence="3">
    <location>
        <begin position="46"/>
        <end position="60"/>
    </location>
</feature>
<dbReference type="Gene3D" id="3.30.60.10">
    <property type="entry name" value="Endochitinase-like"/>
    <property type="match status" value="2"/>
</dbReference>
<dbReference type="PANTHER" id="PTHR47849">
    <property type="entry name" value="CHITIN-BINDING LECTIN 1"/>
    <property type="match status" value="1"/>
</dbReference>
<keyword evidence="11" id="KW-1185">Reference proteome</keyword>
<gene>
    <name evidence="10" type="ORF">DGAL_LOCUS8452</name>
</gene>